<dbReference type="EMBL" id="JWHR01000041">
    <property type="protein sequence ID" value="KHS58264.1"/>
    <property type="molecule type" value="Genomic_DNA"/>
</dbReference>
<evidence type="ECO:0000256" key="1">
    <source>
        <dbReference type="ARBA" id="ARBA00006068"/>
    </source>
</evidence>
<accession>A0A0B3VZM4</accession>
<name>A0A0B3VZM4_9FIRM</name>
<dbReference type="STRING" id="1577792.QX51_03685"/>
<feature type="domain" description="Cell envelope-related transcriptional attenuator" evidence="3">
    <location>
        <begin position="60"/>
        <end position="220"/>
    </location>
</feature>
<evidence type="ECO:0000313" key="5">
    <source>
        <dbReference type="Proteomes" id="UP000031189"/>
    </source>
</evidence>
<reference evidence="4 5" key="1">
    <citation type="submission" date="2014-12" db="EMBL/GenBank/DDBJ databases">
        <title>Draft genome sequence of Terrisporobacter sp. 08-306576, isolated from the blood culture of a bacteremia patient.</title>
        <authorList>
            <person name="Lund L.C."/>
            <person name="Sydenham T.V."/>
            <person name="Hogh S.V."/>
            <person name="Skov M.N."/>
            <person name="Kemp M."/>
            <person name="Justesen U.S."/>
        </authorList>
    </citation>
    <scope>NUCLEOTIDE SEQUENCE [LARGE SCALE GENOMIC DNA]</scope>
    <source>
        <strain evidence="4 5">08-306576</strain>
    </source>
</reference>
<evidence type="ECO:0000256" key="2">
    <source>
        <dbReference type="SAM" id="Phobius"/>
    </source>
</evidence>
<evidence type="ECO:0000313" key="4">
    <source>
        <dbReference type="EMBL" id="KHS58264.1"/>
    </source>
</evidence>
<dbReference type="PANTHER" id="PTHR33392">
    <property type="entry name" value="POLYISOPRENYL-TEICHOIC ACID--PEPTIDOGLYCAN TEICHOIC ACID TRANSFERASE TAGU"/>
    <property type="match status" value="1"/>
</dbReference>
<feature type="transmembrane region" description="Helical" evidence="2">
    <location>
        <begin position="7"/>
        <end position="28"/>
    </location>
</feature>
<dbReference type="PANTHER" id="PTHR33392:SF6">
    <property type="entry name" value="POLYISOPRENYL-TEICHOIC ACID--PEPTIDOGLYCAN TEICHOIC ACID TRANSFERASE TAGU"/>
    <property type="match status" value="1"/>
</dbReference>
<dbReference type="NCBIfam" id="TIGR00350">
    <property type="entry name" value="lytR_cpsA_psr"/>
    <property type="match status" value="1"/>
</dbReference>
<proteinExistence type="inferred from homology"/>
<keyword evidence="2" id="KW-0472">Membrane</keyword>
<dbReference type="RefSeq" id="WP_039678567.1">
    <property type="nucleotide sequence ID" value="NZ_JAWGXO010000016.1"/>
</dbReference>
<dbReference type="Proteomes" id="UP000031189">
    <property type="component" value="Unassembled WGS sequence"/>
</dbReference>
<dbReference type="Pfam" id="PF03816">
    <property type="entry name" value="LytR_cpsA_psr"/>
    <property type="match status" value="1"/>
</dbReference>
<comment type="similarity">
    <text evidence="1">Belongs to the LytR/CpsA/Psr (LCP) family.</text>
</comment>
<sequence length="325" mass="36598">MSRRKKIIIALVLILLLLPIALFGFLYYKINNVNTSEQIDGVTNILLLGTDGRENESAYRSDCMMILTIDNTHSSVKLTSLARDTYVEIPGEGMGKLNASYFWGKEQLLFKTISNEFGIEIDKFIQIDFEGLMDVITQIGGVEVDITEKEMKAVNKLIPSTYESYDNPNKGEMKLIPGSGMQTLTGYQAISYCRIRDIDSAIYRDGRQRKVIMGVASKLKSTSISDYPNLIKSLLPCVSTNMGSIELLNLGTSAYNILSKNGTIKQGQFPIIDEVHSKGGKYKDAGWVWLYDKNSVVVLKQFIFDDIPMEDNKYLNENNKIELNY</sequence>
<keyword evidence="2" id="KW-1133">Transmembrane helix</keyword>
<comment type="caution">
    <text evidence="4">The sequence shown here is derived from an EMBL/GenBank/DDBJ whole genome shotgun (WGS) entry which is preliminary data.</text>
</comment>
<dbReference type="AlphaFoldDB" id="A0A0B3VZM4"/>
<keyword evidence="5" id="KW-1185">Reference proteome</keyword>
<dbReference type="InterPro" id="IPR004474">
    <property type="entry name" value="LytR_CpsA_psr"/>
</dbReference>
<keyword evidence="2" id="KW-0812">Transmembrane</keyword>
<protein>
    <submittedName>
        <fullName evidence="4">LytR family transcriptional regulator</fullName>
    </submittedName>
</protein>
<evidence type="ECO:0000259" key="3">
    <source>
        <dbReference type="Pfam" id="PF03816"/>
    </source>
</evidence>
<dbReference type="OrthoDB" id="9782542at2"/>
<dbReference type="Gene3D" id="3.40.630.190">
    <property type="entry name" value="LCP protein"/>
    <property type="match status" value="1"/>
</dbReference>
<gene>
    <name evidence="4" type="ORF">QX51_03685</name>
</gene>
<organism evidence="4 5">
    <name type="scientific">Terrisporobacter othiniensis</name>
    <dbReference type="NCBI Taxonomy" id="1577792"/>
    <lineage>
        <taxon>Bacteria</taxon>
        <taxon>Bacillati</taxon>
        <taxon>Bacillota</taxon>
        <taxon>Clostridia</taxon>
        <taxon>Peptostreptococcales</taxon>
        <taxon>Peptostreptococcaceae</taxon>
        <taxon>Terrisporobacter</taxon>
    </lineage>
</organism>
<dbReference type="InterPro" id="IPR050922">
    <property type="entry name" value="LytR/CpsA/Psr_CW_biosynth"/>
</dbReference>